<dbReference type="EMBL" id="JBHMBH010000039">
    <property type="protein sequence ID" value="MFB9715904.1"/>
    <property type="molecule type" value="Genomic_DNA"/>
</dbReference>
<dbReference type="Proteomes" id="UP001589536">
    <property type="component" value="Unassembled WGS sequence"/>
</dbReference>
<dbReference type="RefSeq" id="WP_376954912.1">
    <property type="nucleotide sequence ID" value="NZ_JBHMBH010000039.1"/>
</dbReference>
<reference evidence="1 2" key="1">
    <citation type="submission" date="2024-09" db="EMBL/GenBank/DDBJ databases">
        <authorList>
            <person name="Sun Q."/>
            <person name="Mori K."/>
        </authorList>
    </citation>
    <scope>NUCLEOTIDE SEQUENCE [LARGE SCALE GENOMIC DNA]</scope>
    <source>
        <strain evidence="1 2">JCM 13519</strain>
    </source>
</reference>
<evidence type="ECO:0000313" key="2">
    <source>
        <dbReference type="Proteomes" id="UP001589536"/>
    </source>
</evidence>
<sequence length="50" mass="5285">MGRKSVHTEVADVLVLAASLAEPIQESLALDQVLKTAAGQKRNASGLRKL</sequence>
<comment type="caution">
    <text evidence="1">The sequence shown here is derived from an EMBL/GenBank/DDBJ whole genome shotgun (WGS) entry which is preliminary data.</text>
</comment>
<evidence type="ECO:0000313" key="1">
    <source>
        <dbReference type="EMBL" id="MFB9715904.1"/>
    </source>
</evidence>
<protein>
    <submittedName>
        <fullName evidence="1">Uncharacterized protein</fullName>
    </submittedName>
</protein>
<name>A0ABV5UUL7_9MICC</name>
<organism evidence="1 2">
    <name type="scientific">Arthrobacter methylotrophus</name>
    <dbReference type="NCBI Taxonomy" id="121291"/>
    <lineage>
        <taxon>Bacteria</taxon>
        <taxon>Bacillati</taxon>
        <taxon>Actinomycetota</taxon>
        <taxon>Actinomycetes</taxon>
        <taxon>Micrococcales</taxon>
        <taxon>Micrococcaceae</taxon>
        <taxon>Arthrobacter</taxon>
    </lineage>
</organism>
<accession>A0ABV5UUL7</accession>
<gene>
    <name evidence="1" type="ORF">ACFFPI_17535</name>
</gene>
<keyword evidence="2" id="KW-1185">Reference proteome</keyword>
<proteinExistence type="predicted"/>